<dbReference type="Proteomes" id="UP000708148">
    <property type="component" value="Unassembled WGS sequence"/>
</dbReference>
<dbReference type="OrthoDB" id="1723750at2759"/>
<evidence type="ECO:0000256" key="1">
    <source>
        <dbReference type="ARBA" id="ARBA00004123"/>
    </source>
</evidence>
<name>A0A8S1J970_9CHLO</name>
<comment type="subcellular location">
    <subcellularLocation>
        <location evidence="2">Cytoplasm</location>
    </subcellularLocation>
    <subcellularLocation>
        <location evidence="1">Nucleus</location>
    </subcellularLocation>
</comment>
<evidence type="ECO:0000256" key="9">
    <source>
        <dbReference type="ARBA" id="ARBA00038126"/>
    </source>
</evidence>
<reference evidence="10" key="1">
    <citation type="submission" date="2020-12" db="EMBL/GenBank/DDBJ databases">
        <authorList>
            <person name="Iha C."/>
        </authorList>
    </citation>
    <scope>NUCLEOTIDE SEQUENCE</scope>
</reference>
<evidence type="ECO:0000256" key="7">
    <source>
        <dbReference type="ARBA" id="ARBA00022691"/>
    </source>
</evidence>
<protein>
    <recommendedName>
        <fullName evidence="3">protein-histidine N-methyltransferase</fullName>
        <ecNumber evidence="3">2.1.1.85</ecNumber>
    </recommendedName>
</protein>
<dbReference type="GO" id="GO:0018064">
    <property type="term" value="F:protein-L-histidine N-tele-methyltransferase activity"/>
    <property type="evidence" value="ECO:0007669"/>
    <property type="project" value="UniProtKB-EC"/>
</dbReference>
<evidence type="ECO:0000313" key="10">
    <source>
        <dbReference type="EMBL" id="CAD7702671.1"/>
    </source>
</evidence>
<dbReference type="PANTHER" id="PTHR14614:SF39">
    <property type="entry name" value="HISTIDINE PROTEIN METHYLTRANSFERASE 1 HOMOLOG"/>
    <property type="match status" value="1"/>
</dbReference>
<comment type="similarity">
    <text evidence="9">Belongs to the methyltransferase superfamily. METTL18 family.</text>
</comment>
<sequence length="301" mass="32785">MAPFKFNFDLGHRTCDSRAADAPSVPAPLRDLPPAREEFPRQPRCSVDQVQISPEVFLLKGNVTSEAASVLTDCQEIARSDLVPGVYEGGFKLWEGATDLCKYLCEEWQYGCELMDTQEEFSQPLKGKLVLELGCGHGLPGTVALLAGAEVHFQDFNSEVLHALTSVTVAANQGTLPESSQRAKVRYFSGDFRQIPEKLIKEGLGGKYDIILTSETLYCEDTQYPLMEAIRQCLKPSGGIAYIASKTHYFGVGGGTGRFKEMVENSGVMECKTVWKASDGVSNQREILTLTFPGGSLPGGG</sequence>
<dbReference type="EC" id="2.1.1.85" evidence="3"/>
<evidence type="ECO:0000256" key="4">
    <source>
        <dbReference type="ARBA" id="ARBA00022490"/>
    </source>
</evidence>
<dbReference type="InterPro" id="IPR019410">
    <property type="entry name" value="Methyltransf_16"/>
</dbReference>
<evidence type="ECO:0000313" key="11">
    <source>
        <dbReference type="Proteomes" id="UP000708148"/>
    </source>
</evidence>
<organism evidence="10 11">
    <name type="scientific">Ostreobium quekettii</name>
    <dbReference type="NCBI Taxonomy" id="121088"/>
    <lineage>
        <taxon>Eukaryota</taxon>
        <taxon>Viridiplantae</taxon>
        <taxon>Chlorophyta</taxon>
        <taxon>core chlorophytes</taxon>
        <taxon>Ulvophyceae</taxon>
        <taxon>TCBD clade</taxon>
        <taxon>Bryopsidales</taxon>
        <taxon>Ostreobineae</taxon>
        <taxon>Ostreobiaceae</taxon>
        <taxon>Ostreobium</taxon>
    </lineage>
</organism>
<dbReference type="PANTHER" id="PTHR14614">
    <property type="entry name" value="HEPATOCELLULAR CARCINOMA-ASSOCIATED ANTIGEN"/>
    <property type="match status" value="1"/>
</dbReference>
<accession>A0A8S1J970</accession>
<keyword evidence="6" id="KW-0808">Transferase</keyword>
<dbReference type="Gene3D" id="3.40.50.150">
    <property type="entry name" value="Vaccinia Virus protein VP39"/>
    <property type="match status" value="1"/>
</dbReference>
<keyword evidence="8" id="KW-0539">Nucleus</keyword>
<dbReference type="Pfam" id="PF10294">
    <property type="entry name" value="Methyltransf_16"/>
    <property type="match status" value="1"/>
</dbReference>
<evidence type="ECO:0000256" key="2">
    <source>
        <dbReference type="ARBA" id="ARBA00004496"/>
    </source>
</evidence>
<dbReference type="SUPFAM" id="SSF53335">
    <property type="entry name" value="S-adenosyl-L-methionine-dependent methyltransferases"/>
    <property type="match status" value="1"/>
</dbReference>
<comment type="caution">
    <text evidence="10">The sequence shown here is derived from an EMBL/GenBank/DDBJ whole genome shotgun (WGS) entry which is preliminary data.</text>
</comment>
<keyword evidence="7" id="KW-0949">S-adenosyl-L-methionine</keyword>
<dbReference type="GO" id="GO:0005737">
    <property type="term" value="C:cytoplasm"/>
    <property type="evidence" value="ECO:0007669"/>
    <property type="project" value="UniProtKB-SubCell"/>
</dbReference>
<keyword evidence="4" id="KW-0963">Cytoplasm</keyword>
<evidence type="ECO:0000256" key="8">
    <source>
        <dbReference type="ARBA" id="ARBA00023242"/>
    </source>
</evidence>
<dbReference type="CDD" id="cd02440">
    <property type="entry name" value="AdoMet_MTases"/>
    <property type="match status" value="1"/>
</dbReference>
<keyword evidence="5" id="KW-0489">Methyltransferase</keyword>
<proteinExistence type="inferred from homology"/>
<dbReference type="AlphaFoldDB" id="A0A8S1J970"/>
<evidence type="ECO:0000256" key="3">
    <source>
        <dbReference type="ARBA" id="ARBA00012533"/>
    </source>
</evidence>
<evidence type="ECO:0000256" key="5">
    <source>
        <dbReference type="ARBA" id="ARBA00022603"/>
    </source>
</evidence>
<dbReference type="InterPro" id="IPR029063">
    <property type="entry name" value="SAM-dependent_MTases_sf"/>
</dbReference>
<evidence type="ECO:0000256" key="6">
    <source>
        <dbReference type="ARBA" id="ARBA00022679"/>
    </source>
</evidence>
<gene>
    <name evidence="10" type="ORF">OSTQU699_LOCUS8028</name>
</gene>
<keyword evidence="11" id="KW-1185">Reference proteome</keyword>
<dbReference type="GO" id="GO:0032259">
    <property type="term" value="P:methylation"/>
    <property type="evidence" value="ECO:0007669"/>
    <property type="project" value="UniProtKB-KW"/>
</dbReference>
<dbReference type="GO" id="GO:0005634">
    <property type="term" value="C:nucleus"/>
    <property type="evidence" value="ECO:0007669"/>
    <property type="project" value="UniProtKB-SubCell"/>
</dbReference>
<dbReference type="EMBL" id="CAJHUC010001908">
    <property type="protein sequence ID" value="CAD7702671.1"/>
    <property type="molecule type" value="Genomic_DNA"/>
</dbReference>